<evidence type="ECO:0000256" key="2">
    <source>
        <dbReference type="ARBA" id="ARBA00022475"/>
    </source>
</evidence>
<evidence type="ECO:0000256" key="10">
    <source>
        <dbReference type="ARBA" id="ARBA00023136"/>
    </source>
</evidence>
<dbReference type="HAMAP" id="MF_00276">
    <property type="entry name" value="KdpC"/>
    <property type="match status" value="1"/>
</dbReference>
<keyword evidence="7 11" id="KW-0630">Potassium</keyword>
<evidence type="ECO:0000256" key="4">
    <source>
        <dbReference type="ARBA" id="ARBA00022692"/>
    </source>
</evidence>
<organism evidence="12 13">
    <name type="scientific">Herminiimonas glaciei</name>
    <dbReference type="NCBI Taxonomy" id="523788"/>
    <lineage>
        <taxon>Bacteria</taxon>
        <taxon>Pseudomonadati</taxon>
        <taxon>Pseudomonadota</taxon>
        <taxon>Betaproteobacteria</taxon>
        <taxon>Burkholderiales</taxon>
        <taxon>Oxalobacteraceae</taxon>
        <taxon>Herminiimonas</taxon>
    </lineage>
</organism>
<evidence type="ECO:0000256" key="11">
    <source>
        <dbReference type="HAMAP-Rule" id="MF_00276"/>
    </source>
</evidence>
<name>A0ABW2I8U7_9BURK</name>
<dbReference type="NCBIfam" id="TIGR00681">
    <property type="entry name" value="kdpC"/>
    <property type="match status" value="1"/>
</dbReference>
<comment type="caution">
    <text evidence="12">The sequence shown here is derived from an EMBL/GenBank/DDBJ whole genome shotgun (WGS) entry which is preliminary data.</text>
</comment>
<evidence type="ECO:0000313" key="13">
    <source>
        <dbReference type="Proteomes" id="UP001596542"/>
    </source>
</evidence>
<protein>
    <recommendedName>
        <fullName evidence="11">Potassium-transporting ATPase KdpC subunit</fullName>
    </recommendedName>
    <alternativeName>
        <fullName evidence="11">ATP phosphohydrolase [potassium-transporting] C chain</fullName>
    </alternativeName>
    <alternativeName>
        <fullName evidence="11">Potassium-binding and translocating subunit C</fullName>
    </alternativeName>
    <alternativeName>
        <fullName evidence="11">Potassium-translocating ATPase C chain</fullName>
    </alternativeName>
</protein>
<evidence type="ECO:0000256" key="5">
    <source>
        <dbReference type="ARBA" id="ARBA00022741"/>
    </source>
</evidence>
<dbReference type="NCBIfam" id="NF001454">
    <property type="entry name" value="PRK00315.1"/>
    <property type="match status" value="1"/>
</dbReference>
<evidence type="ECO:0000256" key="6">
    <source>
        <dbReference type="ARBA" id="ARBA00022840"/>
    </source>
</evidence>
<keyword evidence="1 11" id="KW-0813">Transport</keyword>
<keyword evidence="9 11" id="KW-0406">Ion transport</keyword>
<accession>A0ABW2I8U7</accession>
<dbReference type="EMBL" id="JBHTBU010000001">
    <property type="protein sequence ID" value="MFC7287356.1"/>
    <property type="molecule type" value="Genomic_DNA"/>
</dbReference>
<keyword evidence="5 11" id="KW-0547">Nucleotide-binding</keyword>
<evidence type="ECO:0000256" key="8">
    <source>
        <dbReference type="ARBA" id="ARBA00022989"/>
    </source>
</evidence>
<dbReference type="PANTHER" id="PTHR30042">
    <property type="entry name" value="POTASSIUM-TRANSPORTING ATPASE C CHAIN"/>
    <property type="match status" value="1"/>
</dbReference>
<keyword evidence="13" id="KW-1185">Reference proteome</keyword>
<keyword evidence="10 11" id="KW-0472">Membrane</keyword>
<comment type="subunit">
    <text evidence="11">The system is composed of three essential subunits: KdpA, KdpB and KdpC.</text>
</comment>
<keyword evidence="3 11" id="KW-0633">Potassium transport</keyword>
<evidence type="ECO:0000313" key="12">
    <source>
        <dbReference type="EMBL" id="MFC7287356.1"/>
    </source>
</evidence>
<evidence type="ECO:0000256" key="7">
    <source>
        <dbReference type="ARBA" id="ARBA00022958"/>
    </source>
</evidence>
<keyword evidence="8 11" id="KW-1133">Transmembrane helix</keyword>
<proteinExistence type="inferred from homology"/>
<dbReference type="RefSeq" id="WP_382270473.1">
    <property type="nucleotide sequence ID" value="NZ_JBHTBU010000001.1"/>
</dbReference>
<comment type="function">
    <text evidence="11">Part of the high-affinity ATP-driven potassium transport (or Kdp) system, which catalyzes the hydrolysis of ATP coupled with the electrogenic transport of potassium into the cytoplasm. This subunit acts as a catalytic chaperone that increases the ATP-binding affinity of the ATP-hydrolyzing subunit KdpB by the formation of a transient KdpB/KdpC/ATP ternary complex.</text>
</comment>
<comment type="subcellular location">
    <subcellularLocation>
        <location evidence="11">Cell membrane</location>
        <topology evidence="11">Single-pass membrane protein</topology>
    </subcellularLocation>
</comment>
<keyword evidence="6 11" id="KW-0067">ATP-binding</keyword>
<dbReference type="Pfam" id="PF02669">
    <property type="entry name" value="KdpC"/>
    <property type="match status" value="1"/>
</dbReference>
<keyword evidence="4 11" id="KW-0812">Transmembrane</keyword>
<reference evidence="13" key="1">
    <citation type="journal article" date="2019" name="Int. J. Syst. Evol. Microbiol.">
        <title>The Global Catalogue of Microorganisms (GCM) 10K type strain sequencing project: providing services to taxonomists for standard genome sequencing and annotation.</title>
        <authorList>
            <consortium name="The Broad Institute Genomics Platform"/>
            <consortium name="The Broad Institute Genome Sequencing Center for Infectious Disease"/>
            <person name="Wu L."/>
            <person name="Ma J."/>
        </authorList>
    </citation>
    <scope>NUCLEOTIDE SEQUENCE [LARGE SCALE GENOMIC DNA]</scope>
    <source>
        <strain evidence="13">KACC 12508</strain>
    </source>
</reference>
<comment type="similarity">
    <text evidence="11">Belongs to the KdpC family.</text>
</comment>
<dbReference type="InterPro" id="IPR003820">
    <property type="entry name" value="KdpC"/>
</dbReference>
<gene>
    <name evidence="11 12" type="primary">kdpC</name>
    <name evidence="12" type="ORF">ACFQPC_04825</name>
</gene>
<dbReference type="PANTHER" id="PTHR30042:SF2">
    <property type="entry name" value="POTASSIUM-TRANSPORTING ATPASE KDPC SUBUNIT"/>
    <property type="match status" value="1"/>
</dbReference>
<dbReference type="Proteomes" id="UP001596542">
    <property type="component" value="Unassembled WGS sequence"/>
</dbReference>
<keyword evidence="2 11" id="KW-1003">Cell membrane</keyword>
<evidence type="ECO:0000256" key="1">
    <source>
        <dbReference type="ARBA" id="ARBA00022448"/>
    </source>
</evidence>
<evidence type="ECO:0000256" key="3">
    <source>
        <dbReference type="ARBA" id="ARBA00022538"/>
    </source>
</evidence>
<sequence>MKSTFRPALILFAMLTLICGVIYPYAVSGIGKLVFPGQADGSIVTQNGAAVGSSLIGQAFTSPQYFWGRPSATGPMPNNASASGGSNLGPTNPALLDGVKGRIDALKAADPGNTAAIPVDLVTASGSGLDPEISVAAAYYQMPRVARERKMAVEEVKAMIDRISQPQYMGFFGENRVNVLTLNLALDQR</sequence>
<dbReference type="PIRSF" id="PIRSF001296">
    <property type="entry name" value="K_ATPase_KdpC"/>
    <property type="match status" value="1"/>
</dbReference>
<evidence type="ECO:0000256" key="9">
    <source>
        <dbReference type="ARBA" id="ARBA00023065"/>
    </source>
</evidence>